<evidence type="ECO:0000313" key="3">
    <source>
        <dbReference type="Proteomes" id="UP000255265"/>
    </source>
</evidence>
<organism evidence="2 3">
    <name type="scientific">Pseudacidovorax intermedius</name>
    <dbReference type="NCBI Taxonomy" id="433924"/>
    <lineage>
        <taxon>Bacteria</taxon>
        <taxon>Pseudomonadati</taxon>
        <taxon>Pseudomonadota</taxon>
        <taxon>Betaproteobacteria</taxon>
        <taxon>Burkholderiales</taxon>
        <taxon>Comamonadaceae</taxon>
        <taxon>Pseudacidovorax</taxon>
    </lineage>
</organism>
<protein>
    <submittedName>
        <fullName evidence="2">Uncharacterized protein</fullName>
    </submittedName>
</protein>
<comment type="caution">
    <text evidence="2">The sequence shown here is derived from an EMBL/GenBank/DDBJ whole genome shotgun (WGS) entry which is preliminary data.</text>
</comment>
<accession>A0A370FC95</accession>
<dbReference type="RefSeq" id="WP_147284366.1">
    <property type="nucleotide sequence ID" value="NZ_QQAV01000006.1"/>
</dbReference>
<sequence>MKPGIELPQRLEPGRVDRFGFERLERERREMLNAICAYRDAIGDYGLIGGRTDTSANDASHPLQSHDNILVPARDVPSLAALPEHANEGPLGDTGWVLLGDGWLLRAPDGHRLRLNLCERALLLAPADPKTTPSPSTRSSSSCAPPVRSIGKSRLPSQARERSSCGS</sequence>
<dbReference type="Proteomes" id="UP000255265">
    <property type="component" value="Unassembled WGS sequence"/>
</dbReference>
<evidence type="ECO:0000313" key="2">
    <source>
        <dbReference type="EMBL" id="RDI23346.1"/>
    </source>
</evidence>
<feature type="region of interest" description="Disordered" evidence="1">
    <location>
        <begin position="127"/>
        <end position="167"/>
    </location>
</feature>
<feature type="compositionally biased region" description="Low complexity" evidence="1">
    <location>
        <begin position="127"/>
        <end position="146"/>
    </location>
</feature>
<keyword evidence="3" id="KW-1185">Reference proteome</keyword>
<dbReference type="EMBL" id="QQAV01000006">
    <property type="protein sequence ID" value="RDI23346.1"/>
    <property type="molecule type" value="Genomic_DNA"/>
</dbReference>
<proteinExistence type="predicted"/>
<dbReference type="AlphaFoldDB" id="A0A370FC95"/>
<evidence type="ECO:0000256" key="1">
    <source>
        <dbReference type="SAM" id="MobiDB-lite"/>
    </source>
</evidence>
<reference evidence="2 3" key="1">
    <citation type="submission" date="2018-07" db="EMBL/GenBank/DDBJ databases">
        <title>Genomic Encyclopedia of Type Strains, Phase IV (KMG-IV): sequencing the most valuable type-strain genomes for metagenomic binning, comparative biology and taxonomic classification.</title>
        <authorList>
            <person name="Goeker M."/>
        </authorList>
    </citation>
    <scope>NUCLEOTIDE SEQUENCE [LARGE SCALE GENOMIC DNA]</scope>
    <source>
        <strain evidence="2 3">DSM 21352</strain>
    </source>
</reference>
<gene>
    <name evidence="2" type="ORF">DFR41_10650</name>
</gene>
<name>A0A370FC95_9BURK</name>